<evidence type="ECO:0000313" key="2">
    <source>
        <dbReference type="Proteomes" id="UP000219465"/>
    </source>
</evidence>
<dbReference type="EMBL" id="OCPC01000002">
    <property type="protein sequence ID" value="SOE16803.1"/>
    <property type="molecule type" value="Genomic_DNA"/>
</dbReference>
<name>A0A286I9K0_9HYPH</name>
<organism evidence="1 2">
    <name type="scientific">Hoeflea halophila</name>
    <dbReference type="NCBI Taxonomy" id="714899"/>
    <lineage>
        <taxon>Bacteria</taxon>
        <taxon>Pseudomonadati</taxon>
        <taxon>Pseudomonadota</taxon>
        <taxon>Alphaproteobacteria</taxon>
        <taxon>Hyphomicrobiales</taxon>
        <taxon>Rhizobiaceae</taxon>
        <taxon>Hoeflea</taxon>
    </lineage>
</organism>
<dbReference type="AlphaFoldDB" id="A0A286I9K0"/>
<gene>
    <name evidence="1" type="ORF">SAMN05877838_1685</name>
</gene>
<keyword evidence="2" id="KW-1185">Reference proteome</keyword>
<protein>
    <submittedName>
        <fullName evidence="1">Uncharacterized protein</fullName>
    </submittedName>
</protein>
<reference evidence="2" key="1">
    <citation type="submission" date="2017-08" db="EMBL/GenBank/DDBJ databases">
        <authorList>
            <person name="Varghese N."/>
            <person name="Submissions S."/>
        </authorList>
    </citation>
    <scope>NUCLEOTIDE SEQUENCE [LARGE SCALE GENOMIC DNA]</scope>
    <source>
        <strain evidence="2">KCTC 23107</strain>
    </source>
</reference>
<proteinExistence type="predicted"/>
<sequence>MQNSLSEMEAWVINRGWTWVANPKIESKGGAAIITDTEGAQYRLSYRKYSDMISVQCSHGTLDQFVADGNLQIPDCSNVVEAVEKIVPTGTLITTVSSEKMIGKNFHFEQGSKRFDADVVVQREWFEGIPLPAIIHTNMIHLLDAH</sequence>
<accession>A0A286I9K0</accession>
<evidence type="ECO:0000313" key="1">
    <source>
        <dbReference type="EMBL" id="SOE16803.1"/>
    </source>
</evidence>
<dbReference type="Proteomes" id="UP000219465">
    <property type="component" value="Unassembled WGS sequence"/>
</dbReference>